<evidence type="ECO:0000313" key="2">
    <source>
        <dbReference type="EMBL" id="MBW0572629.1"/>
    </source>
</evidence>
<reference evidence="2" key="1">
    <citation type="submission" date="2021-03" db="EMBL/GenBank/DDBJ databases">
        <title>Draft genome sequence of rust myrtle Austropuccinia psidii MF-1, a brazilian biotype.</title>
        <authorList>
            <person name="Quecine M.C."/>
            <person name="Pachon D.M.R."/>
            <person name="Bonatelli M.L."/>
            <person name="Correr F.H."/>
            <person name="Franceschini L.M."/>
            <person name="Leite T.F."/>
            <person name="Margarido G.R.A."/>
            <person name="Almeida C.A."/>
            <person name="Ferrarezi J.A."/>
            <person name="Labate C.A."/>
        </authorList>
    </citation>
    <scope>NUCLEOTIDE SEQUENCE</scope>
    <source>
        <strain evidence="2">MF-1</strain>
    </source>
</reference>
<comment type="caution">
    <text evidence="2">The sequence shown here is derived from an EMBL/GenBank/DDBJ whole genome shotgun (WGS) entry which is preliminary data.</text>
</comment>
<evidence type="ECO:0000313" key="3">
    <source>
        <dbReference type="Proteomes" id="UP000765509"/>
    </source>
</evidence>
<accession>A0A9Q3PSN6</accession>
<proteinExistence type="predicted"/>
<keyword evidence="3" id="KW-1185">Reference proteome</keyword>
<sequence>MQYGNIAQKYPRKEVSKCRKEQYHDKFDPEDPRVIHISKSDECGQDFQNNKWPNSLKRQIEELISENELPNIIYKKIDNNEEIFQMLVDGNEKINGNPFKTKPKRKKVRSSEHHELSHE</sequence>
<feature type="region of interest" description="Disordered" evidence="1">
    <location>
        <begin position="91"/>
        <end position="119"/>
    </location>
</feature>
<name>A0A9Q3PSN6_9BASI</name>
<dbReference type="Proteomes" id="UP000765509">
    <property type="component" value="Unassembled WGS sequence"/>
</dbReference>
<evidence type="ECO:0000256" key="1">
    <source>
        <dbReference type="SAM" id="MobiDB-lite"/>
    </source>
</evidence>
<feature type="compositionally biased region" description="Basic and acidic residues" evidence="1">
    <location>
        <begin position="109"/>
        <end position="119"/>
    </location>
</feature>
<organism evidence="2 3">
    <name type="scientific">Austropuccinia psidii MF-1</name>
    <dbReference type="NCBI Taxonomy" id="1389203"/>
    <lineage>
        <taxon>Eukaryota</taxon>
        <taxon>Fungi</taxon>
        <taxon>Dikarya</taxon>
        <taxon>Basidiomycota</taxon>
        <taxon>Pucciniomycotina</taxon>
        <taxon>Pucciniomycetes</taxon>
        <taxon>Pucciniales</taxon>
        <taxon>Sphaerophragmiaceae</taxon>
        <taxon>Austropuccinia</taxon>
    </lineage>
</organism>
<dbReference type="AlphaFoldDB" id="A0A9Q3PSN6"/>
<dbReference type="EMBL" id="AVOT02090458">
    <property type="protein sequence ID" value="MBW0572629.1"/>
    <property type="molecule type" value="Genomic_DNA"/>
</dbReference>
<protein>
    <submittedName>
        <fullName evidence="2">Uncharacterized protein</fullName>
    </submittedName>
</protein>
<gene>
    <name evidence="2" type="ORF">O181_112344</name>
</gene>